<evidence type="ECO:0000313" key="3">
    <source>
        <dbReference type="Proteomes" id="UP000184731"/>
    </source>
</evidence>
<dbReference type="AlphaFoldDB" id="A0A1L4CXZ7"/>
<dbReference type="PROSITE" id="PS51257">
    <property type="entry name" value="PROKAR_LIPOPROTEIN"/>
    <property type="match status" value="1"/>
</dbReference>
<gene>
    <name evidence="2" type="ORF">AXG55_02310</name>
</gene>
<dbReference type="Proteomes" id="UP000184731">
    <property type="component" value="Chromosome"/>
</dbReference>
<accession>A0A1L4CXZ7</accession>
<proteinExistence type="predicted"/>
<evidence type="ECO:0000313" key="2">
    <source>
        <dbReference type="EMBL" id="APJ02814.1"/>
    </source>
</evidence>
<dbReference type="KEGG" id="saqi:AXG55_02310"/>
<sequence length="211" mass="23374">MFSVLKSSFMFCLVLTVISCGNKSGNLDPANPQEQVATANQAEPMGRPSEPNKPSLQPVKRVSQNSLFSFWEIPFPVGFTKVSSEIFKGSIDLTGKSFAKNQSFSFLMENAVGSLECKLIADVSGTEDKGFLKVNFSEIDFELTTQHNAFSDNEVKKFVNFCEQLNNTSNKLTISRESGRSMKFCGFKFTELLLAEKDRLASAQSDCITLK</sequence>
<evidence type="ECO:0000256" key="1">
    <source>
        <dbReference type="SAM" id="MobiDB-lite"/>
    </source>
</evidence>
<protein>
    <recommendedName>
        <fullName evidence="4">Lipoprotein</fullName>
    </recommendedName>
</protein>
<dbReference type="EMBL" id="CP017834">
    <property type="protein sequence ID" value="APJ02814.1"/>
    <property type="molecule type" value="Genomic_DNA"/>
</dbReference>
<keyword evidence="3" id="KW-1185">Reference proteome</keyword>
<reference evidence="2 3" key="1">
    <citation type="submission" date="2016-10" db="EMBL/GenBank/DDBJ databases">
        <title>Silvanigrella aquatica sp. nov., isolated from a freshwater lake located in the Black Forest, Germany, description of Silvanigrellaceae fam. nov., Silvanigrellales ord. nov., reclassification of the order Bdellovibrionales in the class Oligoflexia, reclassification of the families Bacteriovoracaceae and Halobacteriovoraceae in the new order Bacteriovoracales ord. nov., and reclassification of the family Pseudobacteriovoracaceae in the order Oligoflexiales.</title>
        <authorList>
            <person name="Hahn M.W."/>
            <person name="Schmidt J."/>
            <person name="Koll U."/>
            <person name="Rohde M."/>
            <person name="Verbag S."/>
            <person name="Pitt A."/>
            <person name="Nakai R."/>
            <person name="Naganuma T."/>
            <person name="Lang E."/>
        </authorList>
    </citation>
    <scope>NUCLEOTIDE SEQUENCE [LARGE SCALE GENOMIC DNA]</scope>
    <source>
        <strain evidence="2 3">MWH-Nonnen-W8red</strain>
    </source>
</reference>
<feature type="region of interest" description="Disordered" evidence="1">
    <location>
        <begin position="38"/>
        <end position="58"/>
    </location>
</feature>
<dbReference type="RefSeq" id="WP_148696522.1">
    <property type="nucleotide sequence ID" value="NZ_CP017834.1"/>
</dbReference>
<evidence type="ECO:0008006" key="4">
    <source>
        <dbReference type="Google" id="ProtNLM"/>
    </source>
</evidence>
<organism evidence="2 3">
    <name type="scientific">Silvanigrella aquatica</name>
    <dbReference type="NCBI Taxonomy" id="1915309"/>
    <lineage>
        <taxon>Bacteria</taxon>
        <taxon>Pseudomonadati</taxon>
        <taxon>Bdellovibrionota</taxon>
        <taxon>Oligoflexia</taxon>
        <taxon>Silvanigrellales</taxon>
        <taxon>Silvanigrellaceae</taxon>
        <taxon>Silvanigrella</taxon>
    </lineage>
</organism>
<name>A0A1L4CXZ7_9BACT</name>